<dbReference type="Pfam" id="PF01522">
    <property type="entry name" value="Polysacc_deac_1"/>
    <property type="match status" value="1"/>
</dbReference>
<feature type="chain" id="PRO_5038639711" evidence="2">
    <location>
        <begin position="20"/>
        <end position="295"/>
    </location>
</feature>
<evidence type="ECO:0000256" key="1">
    <source>
        <dbReference type="SAM" id="MobiDB-lite"/>
    </source>
</evidence>
<feature type="compositionally biased region" description="Acidic residues" evidence="1">
    <location>
        <begin position="51"/>
        <end position="72"/>
    </location>
</feature>
<feature type="domain" description="NodB homology" evidence="3">
    <location>
        <begin position="97"/>
        <end position="286"/>
    </location>
</feature>
<dbReference type="CDD" id="cd10917">
    <property type="entry name" value="CE4_NodB_like_6s_7s"/>
    <property type="match status" value="1"/>
</dbReference>
<dbReference type="SUPFAM" id="SSF88713">
    <property type="entry name" value="Glycoside hydrolase/deacetylase"/>
    <property type="match status" value="1"/>
</dbReference>
<proteinExistence type="predicted"/>
<evidence type="ECO:0000313" key="5">
    <source>
        <dbReference type="Proteomes" id="UP000199444"/>
    </source>
</evidence>
<sequence length="295" mass="33629">MKKLIWILLVLLVFVTACEESKAIDSDDKSPGQENTKEQTDDVDGEVKAEEDSEKEDAEKEQEEMSEPEDDKPLEAQYIINEETSSIMPLNDSINEKVVLLTIDDAPDTYSLGMAKTLKELNASAIFFVNGHFLDTTEEEEILKKIHDMGFEIGNHTYNHVSLPDSSQEEQKKEIIRLNDRVEEIIGEKPEFFRAPYGENTDFTKKLAKDEGMVVMNWTYGYDYFKPYMDADKLKKAMITGEGPEVDVPYSLLKPGANLLMHDHEWTAKALKDIVTGLREKGYEMVDPSLIQTEE</sequence>
<name>A0A1H1CJA0_9BACI</name>
<dbReference type="STRING" id="553311.SAMN05216231_2281"/>
<feature type="signal peptide" evidence="2">
    <location>
        <begin position="1"/>
        <end position="19"/>
    </location>
</feature>
<organism evidence="4 5">
    <name type="scientific">Virgibacillus salinus</name>
    <dbReference type="NCBI Taxonomy" id="553311"/>
    <lineage>
        <taxon>Bacteria</taxon>
        <taxon>Bacillati</taxon>
        <taxon>Bacillota</taxon>
        <taxon>Bacilli</taxon>
        <taxon>Bacillales</taxon>
        <taxon>Bacillaceae</taxon>
        <taxon>Virgibacillus</taxon>
    </lineage>
</organism>
<dbReference type="InterPro" id="IPR002509">
    <property type="entry name" value="NODB_dom"/>
</dbReference>
<dbReference type="RefSeq" id="WP_092493087.1">
    <property type="nucleotide sequence ID" value="NZ_FNKD01000002.1"/>
</dbReference>
<accession>A0A1H1CJA0</accession>
<dbReference type="AlphaFoldDB" id="A0A1H1CJA0"/>
<dbReference type="PANTHER" id="PTHR10587:SF78">
    <property type="entry name" value="PEPTIDOGLYCAN-N-ACETYLMURAMIC ACID DEACETYLASE PDAA"/>
    <property type="match status" value="1"/>
</dbReference>
<dbReference type="PROSITE" id="PS51257">
    <property type="entry name" value="PROKAR_LIPOPROTEIN"/>
    <property type="match status" value="1"/>
</dbReference>
<dbReference type="InterPro" id="IPR050248">
    <property type="entry name" value="Polysacc_deacetylase_ArnD"/>
</dbReference>
<dbReference type="GO" id="GO:0016810">
    <property type="term" value="F:hydrolase activity, acting on carbon-nitrogen (but not peptide) bonds"/>
    <property type="evidence" value="ECO:0007669"/>
    <property type="project" value="InterPro"/>
</dbReference>
<dbReference type="GO" id="GO:0016020">
    <property type="term" value="C:membrane"/>
    <property type="evidence" value="ECO:0007669"/>
    <property type="project" value="TreeGrafter"/>
</dbReference>
<dbReference type="Gene3D" id="3.20.20.370">
    <property type="entry name" value="Glycoside hydrolase/deacetylase"/>
    <property type="match status" value="1"/>
</dbReference>
<dbReference type="EMBL" id="FNKD01000002">
    <property type="protein sequence ID" value="SDQ64311.1"/>
    <property type="molecule type" value="Genomic_DNA"/>
</dbReference>
<feature type="compositionally biased region" description="Basic and acidic residues" evidence="1">
    <location>
        <begin position="22"/>
        <end position="50"/>
    </location>
</feature>
<evidence type="ECO:0000313" key="4">
    <source>
        <dbReference type="EMBL" id="SDQ64311.1"/>
    </source>
</evidence>
<dbReference type="InterPro" id="IPR011330">
    <property type="entry name" value="Glyco_hydro/deAcase_b/a-brl"/>
</dbReference>
<dbReference type="PANTHER" id="PTHR10587">
    <property type="entry name" value="GLYCOSYL TRANSFERASE-RELATED"/>
    <property type="match status" value="1"/>
</dbReference>
<keyword evidence="2" id="KW-0732">Signal</keyword>
<feature type="region of interest" description="Disordered" evidence="1">
    <location>
        <begin position="22"/>
        <end position="74"/>
    </location>
</feature>
<dbReference type="Proteomes" id="UP000199444">
    <property type="component" value="Unassembled WGS sequence"/>
</dbReference>
<protein>
    <submittedName>
        <fullName evidence="4">Peptidoglycan/xylan/chitin deacetylase, PgdA/CDA1 family</fullName>
    </submittedName>
</protein>
<evidence type="ECO:0000256" key="2">
    <source>
        <dbReference type="SAM" id="SignalP"/>
    </source>
</evidence>
<evidence type="ECO:0000259" key="3">
    <source>
        <dbReference type="PROSITE" id="PS51677"/>
    </source>
</evidence>
<keyword evidence="5" id="KW-1185">Reference proteome</keyword>
<dbReference type="GO" id="GO:0005975">
    <property type="term" value="P:carbohydrate metabolic process"/>
    <property type="evidence" value="ECO:0007669"/>
    <property type="project" value="InterPro"/>
</dbReference>
<dbReference type="PROSITE" id="PS51677">
    <property type="entry name" value="NODB"/>
    <property type="match status" value="1"/>
</dbReference>
<gene>
    <name evidence="4" type="ORF">SAMN05216231_2281</name>
</gene>
<reference evidence="4 5" key="1">
    <citation type="submission" date="2016-10" db="EMBL/GenBank/DDBJ databases">
        <authorList>
            <person name="de Groot N.N."/>
        </authorList>
    </citation>
    <scope>NUCLEOTIDE SEQUENCE [LARGE SCALE GENOMIC DNA]</scope>
    <source>
        <strain evidence="4 5">CGMCC 1.10449</strain>
    </source>
</reference>